<organism evidence="1 2">
    <name type="scientific">Brasilonema bromeliae SPC951</name>
    <dbReference type="NCBI Taxonomy" id="385972"/>
    <lineage>
        <taxon>Bacteria</taxon>
        <taxon>Bacillati</taxon>
        <taxon>Cyanobacteriota</taxon>
        <taxon>Cyanophyceae</taxon>
        <taxon>Nostocales</taxon>
        <taxon>Scytonemataceae</taxon>
        <taxon>Brasilonema</taxon>
        <taxon>Bromeliae group (in: Brasilonema)</taxon>
    </lineage>
</organism>
<name>A0ABX1P8P0_9CYAN</name>
<dbReference type="EMBL" id="QMEB01000071">
    <property type="protein sequence ID" value="NMG20026.1"/>
    <property type="molecule type" value="Genomic_DNA"/>
</dbReference>
<comment type="caution">
    <text evidence="1">The sequence shown here is derived from an EMBL/GenBank/DDBJ whole genome shotgun (WGS) entry which is preliminary data.</text>
</comment>
<accession>A0ABX1P8P0</accession>
<reference evidence="1 2" key="1">
    <citation type="submission" date="2018-06" db="EMBL/GenBank/DDBJ databases">
        <title>Comparative genomics of Brasilonema spp. strains.</title>
        <authorList>
            <person name="Alvarenga D.O."/>
            <person name="Fiore M.F."/>
            <person name="Varani A.M."/>
        </authorList>
    </citation>
    <scope>NUCLEOTIDE SEQUENCE [LARGE SCALE GENOMIC DNA]</scope>
    <source>
        <strain evidence="1 2">SPC951</strain>
    </source>
</reference>
<gene>
    <name evidence="1" type="ORF">DP116_11375</name>
</gene>
<evidence type="ECO:0000313" key="2">
    <source>
        <dbReference type="Proteomes" id="UP000718564"/>
    </source>
</evidence>
<evidence type="ECO:0000313" key="1">
    <source>
        <dbReference type="EMBL" id="NMG20026.1"/>
    </source>
</evidence>
<proteinExistence type="predicted"/>
<dbReference type="Proteomes" id="UP000718564">
    <property type="component" value="Unassembled WGS sequence"/>
</dbReference>
<keyword evidence="2" id="KW-1185">Reference proteome</keyword>
<sequence>MDIEAPSIKKIFNKKVVRSQEPEFRMNLGYVVDDLGGLSPLLNQKFSSLQLVAGQNPPLKDC</sequence>
<protein>
    <submittedName>
        <fullName evidence="1">Uncharacterized protein</fullName>
    </submittedName>
</protein>